<reference evidence="4" key="1">
    <citation type="submission" date="2023-06" db="EMBL/GenBank/DDBJ databases">
        <title>Genomic analysis of the entomopathogenic nematode Steinernema hermaphroditum.</title>
        <authorList>
            <person name="Schwarz E.M."/>
            <person name="Heppert J.K."/>
            <person name="Baniya A."/>
            <person name="Schwartz H.T."/>
            <person name="Tan C.-H."/>
            <person name="Antoshechkin I."/>
            <person name="Sternberg P.W."/>
            <person name="Goodrich-Blair H."/>
            <person name="Dillman A.R."/>
        </authorList>
    </citation>
    <scope>NUCLEOTIDE SEQUENCE</scope>
    <source>
        <strain evidence="4">PS9179</strain>
        <tissue evidence="4">Whole animal</tissue>
    </source>
</reference>
<sequence>MSLSTELLVLLLLCISVTDANIQQKTKLCLNEYCSDALFSAKIIRKYDSNHESILSYAEGDQVDIFSFRYSDRADFLGAKLNDKSGAIFKSHVDLAVYVEFLESALKENKTFLKVVQDNNAAPNKRITGSVAAIPELVKEYEVHAKKLALENAEAARPLLDLEALGYNEAAQAHEQKVEAPKINPIDVQNVPEVTTSTPIVQSEQTTIAPPPTPTAAEPSYGSATHPSTTPIIVVNRVESVSVDELDKTNTQKAADSQGGGEDMEKIIQEMLARDVELLNDVQNVTPPSAEDSTTAYTSTTTDTITSTASVEPPVAIDPVLAAMAREEPIVTTTSQPIVFETPVTTTPLPPLFSEAPIVTSTIPIPEEPFTTTPAPVAAETPSVTSVPFTTEPPPLPAAVPDPIVAPSTTPAATKQETYIAPDNILHSRTDNSNTAPTTVDPPSEGQPQQAVNKEEIVAKVEQGEGTILDKHGEGYCLYNSCQNQKSAENLPSETSTAQSWLKGLLRIVRSVPLFDNMEDSGLLACIVLPFPLVLFSFAVFKLCSGENYSAKLDSRYRHDFLNRIRELENLNARLRSDGENSRSAASAADQQRMSALCRENEQLKRDLQGNKERSTLLANERDSLQRQLEELTAKSAKQLGDLNAQLSQSKSQITVLELYEKERHKLQQQLADQESLVEKLKNGIERLEQSTKSDNDEKFRLSNRIVDLNAIKETTDIAAERERLLHEQEELLRLADRWSGKCDELEVELEAVKNSMPTASKASVIESPTRSTESEDHVAAESGGSGSGGWSDVDGWDVDGSDREVGRQLEENVARSGSSTLSNSATDNETKKNKDDLFSLARMRVELTKVQKELEDSRVIVEKEKKGTSRLTEEINKKEAELDEKKRQLDEYKDFCRLYKAGELENKRIGAENRTLEQEIKQLTQKLSECQQEVLKLESAKRLLEETKKRLEEENRRCEQKVHNLEAKLFYLSKEKEQLEEKVNNLSNSSVDLNDSKANVLSSRISDSANVHGGKSVRPLWGNSDADDSSSGIIGIPSSQPLFRNHTTSPEELDVSDATGSMQGALSRTRSRRSQRGLDAGEFSATNPLLNPAAVPGVPKRSSAKEGISTRRRSRSHGRQPDPYRQMSMLPPYGFLQSSRPLSTSGHALNTSAVSSGMRSPPEMPLISGVPPAGLVQRPTATNRKPPSQRH</sequence>
<protein>
    <recommendedName>
        <fullName evidence="6">SH3 domain-containing protein</fullName>
    </recommendedName>
</protein>
<feature type="region of interest" description="Disordered" evidence="2">
    <location>
        <begin position="423"/>
        <end position="451"/>
    </location>
</feature>
<feature type="coiled-coil region" evidence="1">
    <location>
        <begin position="862"/>
        <end position="997"/>
    </location>
</feature>
<feature type="compositionally biased region" description="Low complexity" evidence="2">
    <location>
        <begin position="1030"/>
        <end position="1040"/>
    </location>
</feature>
<dbReference type="AlphaFoldDB" id="A0AA39HH15"/>
<feature type="compositionally biased region" description="Polar residues" evidence="2">
    <location>
        <begin position="1180"/>
        <end position="1192"/>
    </location>
</feature>
<dbReference type="PANTHER" id="PTHR47357:SF1">
    <property type="entry name" value="SPINDLE POLE BODY COMPONENT 110"/>
    <property type="match status" value="1"/>
</dbReference>
<feature type="coiled-coil region" evidence="1">
    <location>
        <begin position="558"/>
        <end position="698"/>
    </location>
</feature>
<feature type="region of interest" description="Disordered" evidence="2">
    <location>
        <begin position="1009"/>
        <end position="1192"/>
    </location>
</feature>
<keyword evidence="5" id="KW-1185">Reference proteome</keyword>
<proteinExistence type="predicted"/>
<dbReference type="GO" id="GO:0005200">
    <property type="term" value="F:structural constituent of cytoskeleton"/>
    <property type="evidence" value="ECO:0007669"/>
    <property type="project" value="TreeGrafter"/>
</dbReference>
<accession>A0AA39HH15</accession>
<evidence type="ECO:0000256" key="2">
    <source>
        <dbReference type="SAM" id="MobiDB-lite"/>
    </source>
</evidence>
<keyword evidence="1" id="KW-0175">Coiled coil</keyword>
<name>A0AA39HH15_9BILA</name>
<keyword evidence="3" id="KW-0732">Signal</keyword>
<feature type="compositionally biased region" description="Polar residues" evidence="2">
    <location>
        <begin position="1059"/>
        <end position="1069"/>
    </location>
</feature>
<evidence type="ECO:0000256" key="3">
    <source>
        <dbReference type="SAM" id="SignalP"/>
    </source>
</evidence>
<evidence type="ECO:0000256" key="1">
    <source>
        <dbReference type="SAM" id="Coils"/>
    </source>
</evidence>
<feature type="compositionally biased region" description="Basic and acidic residues" evidence="2">
    <location>
        <begin position="801"/>
        <end position="814"/>
    </location>
</feature>
<dbReference type="EMBL" id="JAUCMV010000004">
    <property type="protein sequence ID" value="KAK0404638.1"/>
    <property type="molecule type" value="Genomic_DNA"/>
</dbReference>
<comment type="caution">
    <text evidence="4">The sequence shown here is derived from an EMBL/GenBank/DDBJ whole genome shotgun (WGS) entry which is preliminary data.</text>
</comment>
<dbReference type="PANTHER" id="PTHR47357">
    <property type="entry name" value="COP1-INTERACTIVE PROTEIN 1"/>
    <property type="match status" value="1"/>
</dbReference>
<feature type="region of interest" description="Disordered" evidence="2">
    <location>
        <begin position="758"/>
        <end position="833"/>
    </location>
</feature>
<feature type="region of interest" description="Disordered" evidence="2">
    <location>
        <begin position="198"/>
        <end position="228"/>
    </location>
</feature>
<evidence type="ECO:0000313" key="4">
    <source>
        <dbReference type="EMBL" id="KAK0404638.1"/>
    </source>
</evidence>
<feature type="compositionally biased region" description="Polar residues" evidence="2">
    <location>
        <begin position="1041"/>
        <end position="1051"/>
    </location>
</feature>
<evidence type="ECO:0000313" key="5">
    <source>
        <dbReference type="Proteomes" id="UP001175271"/>
    </source>
</evidence>
<feature type="compositionally biased region" description="Polar residues" evidence="2">
    <location>
        <begin position="758"/>
        <end position="772"/>
    </location>
</feature>
<feature type="signal peptide" evidence="3">
    <location>
        <begin position="1"/>
        <end position="20"/>
    </location>
</feature>
<dbReference type="Proteomes" id="UP001175271">
    <property type="component" value="Unassembled WGS sequence"/>
</dbReference>
<feature type="chain" id="PRO_5041273438" description="SH3 domain-containing protein" evidence="3">
    <location>
        <begin position="21"/>
        <end position="1192"/>
    </location>
</feature>
<gene>
    <name evidence="4" type="ORF">QR680_017552</name>
</gene>
<evidence type="ECO:0008006" key="6">
    <source>
        <dbReference type="Google" id="ProtNLM"/>
    </source>
</evidence>
<dbReference type="GO" id="GO:0005856">
    <property type="term" value="C:cytoskeleton"/>
    <property type="evidence" value="ECO:0007669"/>
    <property type="project" value="TreeGrafter"/>
</dbReference>
<feature type="compositionally biased region" description="Polar residues" evidence="2">
    <location>
        <begin position="1137"/>
        <end position="1159"/>
    </location>
</feature>
<feature type="compositionally biased region" description="Polar residues" evidence="2">
    <location>
        <begin position="816"/>
        <end position="828"/>
    </location>
</feature>
<organism evidence="4 5">
    <name type="scientific">Steinernema hermaphroditum</name>
    <dbReference type="NCBI Taxonomy" id="289476"/>
    <lineage>
        <taxon>Eukaryota</taxon>
        <taxon>Metazoa</taxon>
        <taxon>Ecdysozoa</taxon>
        <taxon>Nematoda</taxon>
        <taxon>Chromadorea</taxon>
        <taxon>Rhabditida</taxon>
        <taxon>Tylenchina</taxon>
        <taxon>Panagrolaimomorpha</taxon>
        <taxon>Strongyloidoidea</taxon>
        <taxon>Steinernematidae</taxon>
        <taxon>Steinernema</taxon>
    </lineage>
</organism>
<dbReference type="Gene3D" id="1.10.287.2610">
    <property type="match status" value="1"/>
</dbReference>